<feature type="region of interest" description="Disordered" evidence="14">
    <location>
        <begin position="79"/>
        <end position="128"/>
    </location>
</feature>
<dbReference type="GO" id="GO:0000244">
    <property type="term" value="P:spliceosomal tri-snRNP complex assembly"/>
    <property type="evidence" value="ECO:0007669"/>
    <property type="project" value="TreeGrafter"/>
</dbReference>
<dbReference type="STRING" id="34690.A0A182U7H0"/>
<accession>A0A182U7H0</accession>
<dbReference type="AlphaFoldDB" id="A0A182U7H0"/>
<reference evidence="17" key="1">
    <citation type="submission" date="2014-01" db="EMBL/GenBank/DDBJ databases">
        <title>The Genome Sequence of Anopheles melas CM1001059_A (V2).</title>
        <authorList>
            <consortium name="The Broad Institute Genomics Platform"/>
            <person name="Neafsey D.E."/>
            <person name="Besansky N."/>
            <person name="Howell P."/>
            <person name="Walton C."/>
            <person name="Young S.K."/>
            <person name="Zeng Q."/>
            <person name="Gargeya S."/>
            <person name="Fitzgerald M."/>
            <person name="Haas B."/>
            <person name="Abouelleil A."/>
            <person name="Allen A.W."/>
            <person name="Alvarado L."/>
            <person name="Arachchi H.M."/>
            <person name="Berlin A.M."/>
            <person name="Chapman S.B."/>
            <person name="Gainer-Dewar J."/>
            <person name="Goldberg J."/>
            <person name="Griggs A."/>
            <person name="Gujja S."/>
            <person name="Hansen M."/>
            <person name="Howarth C."/>
            <person name="Imamovic A."/>
            <person name="Ireland A."/>
            <person name="Larimer J."/>
            <person name="McCowan C."/>
            <person name="Murphy C."/>
            <person name="Pearson M."/>
            <person name="Poon T.W."/>
            <person name="Priest M."/>
            <person name="Roberts A."/>
            <person name="Saif S."/>
            <person name="Shea T."/>
            <person name="Sisk P."/>
            <person name="Sykes S."/>
            <person name="Wortman J."/>
            <person name="Nusbaum C."/>
            <person name="Birren B."/>
        </authorList>
    </citation>
    <scope>NUCLEOTIDE SEQUENCE [LARGE SCALE GENOMIC DNA]</scope>
    <source>
        <strain evidence="17">CM1001059</strain>
    </source>
</reference>
<evidence type="ECO:0000256" key="9">
    <source>
        <dbReference type="ARBA" id="ARBA00023242"/>
    </source>
</evidence>
<dbReference type="InterPro" id="IPR045075">
    <property type="entry name" value="Syf1-like"/>
</dbReference>
<feature type="compositionally biased region" description="Basic and acidic residues" evidence="14">
    <location>
        <begin position="197"/>
        <end position="211"/>
    </location>
</feature>
<dbReference type="Pfam" id="PF13432">
    <property type="entry name" value="TPR_16"/>
    <property type="match status" value="1"/>
</dbReference>
<keyword evidence="7" id="KW-0677">Repeat</keyword>
<evidence type="ECO:0000256" key="2">
    <source>
        <dbReference type="ARBA" id="ARBA00004642"/>
    </source>
</evidence>
<feature type="coiled-coil region" evidence="13">
    <location>
        <begin position="138"/>
        <end position="181"/>
    </location>
</feature>
<keyword evidence="6" id="KW-0747">Spliceosome</keyword>
<dbReference type="InterPro" id="IPR019734">
    <property type="entry name" value="TPR_rpt"/>
</dbReference>
<evidence type="ECO:0000256" key="5">
    <source>
        <dbReference type="ARBA" id="ARBA00022664"/>
    </source>
</evidence>
<evidence type="ECO:0000256" key="4">
    <source>
        <dbReference type="ARBA" id="ARBA00022553"/>
    </source>
</evidence>
<dbReference type="InterPro" id="IPR010491">
    <property type="entry name" value="PRP1_N"/>
</dbReference>
<dbReference type="FunFam" id="1.25.40.10:FF:000649">
    <property type="entry name" value="mRNA splicing factor (Prp1/Zer1), putative"/>
    <property type="match status" value="1"/>
</dbReference>
<keyword evidence="4" id="KW-0597">Phosphoprotein</keyword>
<dbReference type="VEuPathDB" id="VectorBase:AMEC015302"/>
<dbReference type="Proteomes" id="UP000075902">
    <property type="component" value="Unassembled WGS sequence"/>
</dbReference>
<feature type="region of interest" description="Disordered" evidence="14">
    <location>
        <begin position="195"/>
        <end position="232"/>
    </location>
</feature>
<protein>
    <recommendedName>
        <fullName evidence="3">Pre-mRNA-processing factor 6</fullName>
    </recommendedName>
    <alternativeName>
        <fullName evidence="11">PRP6 homolog</fullName>
    </alternativeName>
    <alternativeName>
        <fullName evidence="10">U5 snRNP-associated 102 kDa protein</fullName>
    </alternativeName>
</protein>
<keyword evidence="9" id="KW-0539">Nucleus</keyword>
<dbReference type="InterPro" id="IPR011990">
    <property type="entry name" value="TPR-like_helical_dom_sf"/>
</dbReference>
<dbReference type="GO" id="GO:0071013">
    <property type="term" value="C:catalytic step 2 spliceosome"/>
    <property type="evidence" value="ECO:0007669"/>
    <property type="project" value="TreeGrafter"/>
</dbReference>
<dbReference type="GO" id="GO:0016607">
    <property type="term" value="C:nuclear speck"/>
    <property type="evidence" value="ECO:0007669"/>
    <property type="project" value="UniProtKB-SubCell"/>
</dbReference>
<evidence type="ECO:0000256" key="12">
    <source>
        <dbReference type="ARBA" id="ARBA00046247"/>
    </source>
</evidence>
<dbReference type="FunFam" id="1.25.40.10:FF:000054">
    <property type="entry name" value="Pre-mRNA processing factor 6"/>
    <property type="match status" value="1"/>
</dbReference>
<organism evidence="16 17">
    <name type="scientific">Anopheles melas</name>
    <dbReference type="NCBI Taxonomy" id="34690"/>
    <lineage>
        <taxon>Eukaryota</taxon>
        <taxon>Metazoa</taxon>
        <taxon>Ecdysozoa</taxon>
        <taxon>Arthropoda</taxon>
        <taxon>Hexapoda</taxon>
        <taxon>Insecta</taxon>
        <taxon>Pterygota</taxon>
        <taxon>Neoptera</taxon>
        <taxon>Endopterygota</taxon>
        <taxon>Diptera</taxon>
        <taxon>Nematocera</taxon>
        <taxon>Culicoidea</taxon>
        <taxon>Culicidae</taxon>
        <taxon>Anophelinae</taxon>
        <taxon>Anopheles</taxon>
    </lineage>
</organism>
<evidence type="ECO:0000256" key="10">
    <source>
        <dbReference type="ARBA" id="ARBA00031070"/>
    </source>
</evidence>
<dbReference type="Gene3D" id="1.25.40.10">
    <property type="entry name" value="Tetratricopeptide repeat domain"/>
    <property type="match status" value="4"/>
</dbReference>
<dbReference type="FunFam" id="1.25.40.10:FF:003529">
    <property type="entry name" value="Uncharacterized protein"/>
    <property type="match status" value="1"/>
</dbReference>
<dbReference type="GO" id="GO:0046540">
    <property type="term" value="C:U4/U6 x U5 tri-snRNP complex"/>
    <property type="evidence" value="ECO:0007669"/>
    <property type="project" value="TreeGrafter"/>
</dbReference>
<evidence type="ECO:0000256" key="6">
    <source>
        <dbReference type="ARBA" id="ARBA00022728"/>
    </source>
</evidence>
<dbReference type="PANTHER" id="PTHR11246">
    <property type="entry name" value="PRE-MRNA SPLICING FACTOR"/>
    <property type="match status" value="1"/>
</dbReference>
<evidence type="ECO:0000256" key="7">
    <source>
        <dbReference type="ARBA" id="ARBA00022737"/>
    </source>
</evidence>
<keyword evidence="5" id="KW-0507">mRNA processing</keyword>
<evidence type="ECO:0000256" key="3">
    <source>
        <dbReference type="ARBA" id="ARBA00020235"/>
    </source>
</evidence>
<dbReference type="SUPFAM" id="SSF48452">
    <property type="entry name" value="TPR-like"/>
    <property type="match status" value="5"/>
</dbReference>
<evidence type="ECO:0000256" key="8">
    <source>
        <dbReference type="ARBA" id="ARBA00023187"/>
    </source>
</evidence>
<feature type="compositionally biased region" description="Acidic residues" evidence="14">
    <location>
        <begin position="98"/>
        <end position="111"/>
    </location>
</feature>
<dbReference type="SMART" id="SM00386">
    <property type="entry name" value="HAT"/>
    <property type="match status" value="13"/>
</dbReference>
<comment type="subcellular location">
    <subcellularLocation>
        <location evidence="1">Nucleus speckle</location>
    </subcellularLocation>
    <subcellularLocation>
        <location evidence="2">Nucleus</location>
        <location evidence="2">Nucleoplasm</location>
    </subcellularLocation>
</comment>
<evidence type="ECO:0000313" key="17">
    <source>
        <dbReference type="Proteomes" id="UP000075902"/>
    </source>
</evidence>
<dbReference type="SMART" id="SM00028">
    <property type="entry name" value="TPR"/>
    <property type="match status" value="5"/>
</dbReference>
<feature type="domain" description="PRP1 splicing factor N-terminal" evidence="15">
    <location>
        <begin position="22"/>
        <end position="202"/>
    </location>
</feature>
<evidence type="ECO:0000259" key="15">
    <source>
        <dbReference type="Pfam" id="PF06424"/>
    </source>
</evidence>
<proteinExistence type="predicted"/>
<sequence length="960" mass="107963">MAHIPAATLGNKNKKHFLGVPAPLGYVAGVGRGATGFTTRSDIGPARDANDVSYVFTSSSSQSLPQAPSESCNHTFSLHLFSDDRHAPPAAKRKKKEEEEEDDEDLNDSNYDEFSGYSGSLFSKDPYDKDDAEADAIYESIDKRMDEKRKEYREKRLKEDLERYRQERPKIQQQFSDLKRNLIAVSEEEWANLPEVGDSRNKKQRNPRAEKFTPLPDSVLSRSLGGESGTAIDGRSGLASMIPGVATPGMLTPSGDLDLRKIGQARNTLMNVKLSQVSDSVAGQTVVDPKGYLTDLQSMIPTYGGDINDIKKARMLLKSVRETNPYHPPAWIASARLEEVTGKLQMARNLIMRGCEQNPQSEDLWLEAARLQPPDTAKGVIAQAARRIPTSVRIWIKAADLETEPKAKRRVFRKALEHIPNSVRLWKAAVEMENPEDAKILLSRAVECCGTSVELWLALARLETYENARKVLNKAREKIPTDRQIWTTAAKLEEANGNNHMVEKIIDRALSSLSANGVEINRDQWLQEAIEAEKSGAIKCCQAIVRAVIATGIDEEDRKQTWIDDAENCAKEGAYECARAVYGYALSEFPSKKSIWLRAAYFEKNHGTRESLETLLQKAVAHCPQSEVLWLMGAKSKWLAGDVPAARGILSLAFQANPNSEDIWLAAVKLESENAEYERARRLLAKARASAPTPRVMMKSAKLEWALNNLDEALSLLEDAVKVFPEFGKLWMMKGQIEEQKQLLERAAESYNGGLKRCPNSIPLWLLLAALEEKRNLLTKARSVLERGRLKNPKNALLWLAAIRIEIRAGMKDMANTLMARALQDCPTAGELWAESIFLEARPQRKTKSVDALKKCEHDPHVLLAVSKLFWSERKLQKCRDWFNRTIKIDPDFGDAWANFYKFELQHGTEQQQQELIERCNAAEPKHGEEWCKVSKNIANWCFKTEDVLKAVVRHLPTPI</sequence>
<dbReference type="PANTHER" id="PTHR11246:SF1">
    <property type="entry name" value="PRE-MRNA-PROCESSING FACTOR 6"/>
    <property type="match status" value="1"/>
</dbReference>
<dbReference type="InterPro" id="IPR003107">
    <property type="entry name" value="HAT"/>
</dbReference>
<keyword evidence="17" id="KW-1185">Reference proteome</keyword>
<dbReference type="EnsemblMetazoa" id="AMEC015302-RA">
    <property type="protein sequence ID" value="AMEC015302-PA"/>
    <property type="gene ID" value="AMEC015302"/>
</dbReference>
<reference evidence="16" key="2">
    <citation type="submission" date="2020-05" db="UniProtKB">
        <authorList>
            <consortium name="EnsemblMetazoa"/>
        </authorList>
    </citation>
    <scope>IDENTIFICATION</scope>
    <source>
        <strain evidence="16">CM1001059</strain>
    </source>
</reference>
<comment type="function">
    <text evidence="12">Involved in pre-mRNA splicing as component of the U4/U6-U5 tri-snRNP complex, one of the building blocks of the spliceosome. Enhances dihydrotestosterone-induced transactivation activity of AR, as well as dexamethasone-induced transactivation activity of NR3C1, but does not affect estrogen-induced transactivation.</text>
</comment>
<keyword evidence="8" id="KW-0508">mRNA splicing</keyword>
<evidence type="ECO:0000256" key="13">
    <source>
        <dbReference type="SAM" id="Coils"/>
    </source>
</evidence>
<name>A0A182U7H0_9DIPT</name>
<evidence type="ECO:0000313" key="16">
    <source>
        <dbReference type="EnsemblMetazoa" id="AMEC015302-PA"/>
    </source>
</evidence>
<dbReference type="Pfam" id="PF14559">
    <property type="entry name" value="TPR_19"/>
    <property type="match status" value="1"/>
</dbReference>
<dbReference type="Pfam" id="PF06424">
    <property type="entry name" value="PRP1_N"/>
    <property type="match status" value="1"/>
</dbReference>
<dbReference type="FunFam" id="1.25.40.10:FF:000058">
    <property type="entry name" value="Pre-mRNA processing factor 6"/>
    <property type="match status" value="1"/>
</dbReference>
<keyword evidence="13" id="KW-0175">Coiled coil</keyword>
<evidence type="ECO:0000256" key="1">
    <source>
        <dbReference type="ARBA" id="ARBA00004324"/>
    </source>
</evidence>
<evidence type="ECO:0000256" key="14">
    <source>
        <dbReference type="SAM" id="MobiDB-lite"/>
    </source>
</evidence>
<evidence type="ECO:0000256" key="11">
    <source>
        <dbReference type="ARBA" id="ARBA00032140"/>
    </source>
</evidence>